<evidence type="ECO:0000313" key="2">
    <source>
        <dbReference type="EMBL" id="OUQ11238.1"/>
    </source>
</evidence>
<reference evidence="1" key="3">
    <citation type="submission" date="2023-03" db="EMBL/GenBank/DDBJ databases">
        <authorList>
            <person name="Shen W."/>
            <person name="Cai J."/>
        </authorList>
    </citation>
    <scope>NUCLEOTIDE SEQUENCE</scope>
    <source>
        <strain evidence="1">B245-2</strain>
    </source>
</reference>
<accession>A0A1Y4R0Y2</accession>
<protein>
    <submittedName>
        <fullName evidence="2">Uncharacterized protein</fullName>
    </submittedName>
</protein>
<dbReference type="Proteomes" id="UP001255696">
    <property type="component" value="Unassembled WGS sequence"/>
</dbReference>
<evidence type="ECO:0000313" key="1">
    <source>
        <dbReference type="EMBL" id="MDT2796190.1"/>
    </source>
</evidence>
<reference evidence="3" key="1">
    <citation type="submission" date="2017-04" db="EMBL/GenBank/DDBJ databases">
        <title>Function of individual gut microbiota members based on whole genome sequencing of pure cultures obtained from chicken caecum.</title>
        <authorList>
            <person name="Medvecky M."/>
            <person name="Cejkova D."/>
            <person name="Polansky O."/>
            <person name="Karasova D."/>
            <person name="Kubasova T."/>
            <person name="Cizek A."/>
            <person name="Rychlik I."/>
        </authorList>
    </citation>
    <scope>NUCLEOTIDE SEQUENCE [LARGE SCALE GENOMIC DNA]</scope>
    <source>
        <strain evidence="3">An144</strain>
    </source>
</reference>
<dbReference type="RefSeq" id="WP_060470872.1">
    <property type="nucleotide sequence ID" value="NZ_CP010064.1"/>
</dbReference>
<gene>
    <name evidence="2" type="ORF">B5E88_03300</name>
    <name evidence="1" type="ORF">P7H47_02730</name>
</gene>
<proteinExistence type="predicted"/>
<dbReference type="Proteomes" id="UP000196074">
    <property type="component" value="Unassembled WGS sequence"/>
</dbReference>
<name>A0A1Y4R0Y2_9ENTE</name>
<reference evidence="2" key="2">
    <citation type="journal article" date="2018" name="BMC Genomics">
        <title>Whole genome sequencing and function prediction of 133 gut anaerobes isolated from chicken caecum in pure cultures.</title>
        <authorList>
            <person name="Medvecky M."/>
            <person name="Cejkova D."/>
            <person name="Polansky O."/>
            <person name="Karasova D."/>
            <person name="Kubasova T."/>
            <person name="Cizek A."/>
            <person name="Rychlik I."/>
        </authorList>
    </citation>
    <scope>NUCLEOTIDE SEQUENCE</scope>
    <source>
        <strain evidence="2">An144</strain>
    </source>
</reference>
<dbReference type="AlphaFoldDB" id="A0A1Y4R0Y2"/>
<organism evidence="2 3">
    <name type="scientific">Enterococcus cecorum</name>
    <dbReference type="NCBI Taxonomy" id="44008"/>
    <lineage>
        <taxon>Bacteria</taxon>
        <taxon>Bacillati</taxon>
        <taxon>Bacillota</taxon>
        <taxon>Bacilli</taxon>
        <taxon>Lactobacillales</taxon>
        <taxon>Enterococcaceae</taxon>
        <taxon>Enterococcus</taxon>
    </lineage>
</organism>
<comment type="caution">
    <text evidence="2">The sequence shown here is derived from an EMBL/GenBank/DDBJ whole genome shotgun (WGS) entry which is preliminary data.</text>
</comment>
<dbReference type="EMBL" id="JARQBI010000004">
    <property type="protein sequence ID" value="MDT2796190.1"/>
    <property type="molecule type" value="Genomic_DNA"/>
</dbReference>
<evidence type="ECO:0000313" key="3">
    <source>
        <dbReference type="Proteomes" id="UP000196074"/>
    </source>
</evidence>
<sequence length="61" mass="7021">MDVKRLVQSRADKVFQHVGKVEKDKTFPDGVAYTSKWLVAEHRLHYGCEAVMLAAQLFLMK</sequence>
<dbReference type="EMBL" id="NFLC01000004">
    <property type="protein sequence ID" value="OUQ11238.1"/>
    <property type="molecule type" value="Genomic_DNA"/>
</dbReference>